<dbReference type="PANTHER" id="PTHR47691">
    <property type="entry name" value="REGULATOR-RELATED"/>
    <property type="match status" value="1"/>
</dbReference>
<dbReference type="PROSITE" id="PS50005">
    <property type="entry name" value="TPR"/>
    <property type="match status" value="1"/>
</dbReference>
<name>A0A640SBI7_9ACTN</name>
<evidence type="ECO:0000313" key="3">
    <source>
        <dbReference type="EMBL" id="GFE08669.1"/>
    </source>
</evidence>
<sequence>MHPGAPRPVPPGTQTARAEHGGSVYQAARDLHITRYESAEAAPVTALHTLPRDIGGFTGRDEELRELAESADAAAGRARVIAIHTLDGMPGVGKTALAVHAAHLLAAGFPDGRLFVRLHAHTPGQRPVTAAAALATLLTGIGVPPQGIPDDLDARAGLWRDRLAGRRLLLVLDDAAGQEQLEPLLPNSPGCLVLITSRRRLVALDGARPLALDVLPPAQAATLFTRLIPRGVPAAETATVAELVRLCGHLPLAITLLAGRLAHHPSWTLRQLAAEFADAQDQLEPFAAGDRAVAGAFDLSYRDLAPDRRQFLRRLGLHPGADTDAHAAAALGGVPLAEARRHLDALYLDHLLDEPSPGRYRAHDLVRAYARRLVAEDPQEDRDRAVDRLLDHYRRLAEACDRHLNRYWHRETQPAEPLATALAPAHRDQALDRLRTEQANLAACAHHALAASRLPAAVGLVRAMAAYLRQEGPWDEAIALHRLAATAAGHSGDHLAEAHALRQQGILCSLAGDYPAALTTQQQALRLFRRYGDRTGQAAVLYQLGIIDMLNGRSRDAACRQLEALALYEAAGDATGRADALNGLGTIQRQAGDIADALRSHGRALDLYRGLGDRLGQANALHGLGAVQGHLDDLDAALESHRHALRIYRDLSNRLGEAHALRYLGVVQTRKENFDAAVETYQQALVIYRGLGNRFGEAGTLYDLGVTLRRSGAYRAAMAVQRAGLGIRRALGEVFGEAHSLRELGRLQVMTRHPSIGLTTLYRALALYRSDPQPLLEAATLHGIGIAHGEVGDHQAALDTQRQALDLYRAQGHRRGQADALYRLGLTLRLTGDPAAARASLHEALAIHRDLGNEPGVADTLAALDTVETATPRPPAPPRTPPRPRP</sequence>
<dbReference type="OrthoDB" id="581105at2"/>
<feature type="region of interest" description="Disordered" evidence="2">
    <location>
        <begin position="1"/>
        <end position="22"/>
    </location>
</feature>
<dbReference type="InterPro" id="IPR019734">
    <property type="entry name" value="TPR_rpt"/>
</dbReference>
<dbReference type="PRINTS" id="PR00364">
    <property type="entry name" value="DISEASERSIST"/>
</dbReference>
<evidence type="ECO:0000313" key="4">
    <source>
        <dbReference type="Proteomes" id="UP000435837"/>
    </source>
</evidence>
<dbReference type="PANTHER" id="PTHR47691:SF3">
    <property type="entry name" value="HTH-TYPE TRANSCRIPTIONAL REGULATOR RV0890C-RELATED"/>
    <property type="match status" value="1"/>
</dbReference>
<accession>A0A640SBI7</accession>
<dbReference type="GO" id="GO:0043531">
    <property type="term" value="F:ADP binding"/>
    <property type="evidence" value="ECO:0007669"/>
    <property type="project" value="InterPro"/>
</dbReference>
<dbReference type="InterPro" id="IPR011990">
    <property type="entry name" value="TPR-like_helical_dom_sf"/>
</dbReference>
<organism evidence="3 4">
    <name type="scientific">Streptomyces caniferus</name>
    <dbReference type="NCBI Taxonomy" id="285557"/>
    <lineage>
        <taxon>Bacteria</taxon>
        <taxon>Bacillati</taxon>
        <taxon>Actinomycetota</taxon>
        <taxon>Actinomycetes</taxon>
        <taxon>Kitasatosporales</taxon>
        <taxon>Streptomycetaceae</taxon>
        <taxon>Streptomyces</taxon>
    </lineage>
</organism>
<dbReference type="AlphaFoldDB" id="A0A640SBI7"/>
<dbReference type="Proteomes" id="UP000435837">
    <property type="component" value="Unassembled WGS sequence"/>
</dbReference>
<gene>
    <name evidence="3" type="ORF">Scani_49370</name>
</gene>
<dbReference type="GeneID" id="96634316"/>
<evidence type="ECO:0000256" key="2">
    <source>
        <dbReference type="SAM" id="MobiDB-lite"/>
    </source>
</evidence>
<feature type="compositionally biased region" description="Pro residues" evidence="2">
    <location>
        <begin position="872"/>
        <end position="886"/>
    </location>
</feature>
<dbReference type="SMART" id="SM00028">
    <property type="entry name" value="TPR"/>
    <property type="match status" value="6"/>
</dbReference>
<comment type="caution">
    <text evidence="3">The sequence shown here is derived from an EMBL/GenBank/DDBJ whole genome shotgun (WGS) entry which is preliminary data.</text>
</comment>
<keyword evidence="1" id="KW-0802">TPR repeat</keyword>
<dbReference type="Pfam" id="PF13374">
    <property type="entry name" value="TPR_10"/>
    <property type="match status" value="1"/>
</dbReference>
<protein>
    <submittedName>
        <fullName evidence="3">ATPase</fullName>
    </submittedName>
</protein>
<feature type="region of interest" description="Disordered" evidence="2">
    <location>
        <begin position="865"/>
        <end position="886"/>
    </location>
</feature>
<dbReference type="RefSeq" id="WP_159479607.1">
    <property type="nucleotide sequence ID" value="NZ_BAAATH010000009.1"/>
</dbReference>
<dbReference type="Gene3D" id="1.25.40.10">
    <property type="entry name" value="Tetratricopeptide repeat domain"/>
    <property type="match status" value="2"/>
</dbReference>
<dbReference type="SUPFAM" id="SSF48452">
    <property type="entry name" value="TPR-like"/>
    <property type="match status" value="2"/>
</dbReference>
<dbReference type="EMBL" id="BLIN01000005">
    <property type="protein sequence ID" value="GFE08669.1"/>
    <property type="molecule type" value="Genomic_DNA"/>
</dbReference>
<reference evidence="3 4" key="1">
    <citation type="submission" date="2019-12" db="EMBL/GenBank/DDBJ databases">
        <title>Whole genome shotgun sequence of Streptomyces caniferus NBRC 15389.</title>
        <authorList>
            <person name="Ichikawa N."/>
            <person name="Kimura A."/>
            <person name="Kitahashi Y."/>
            <person name="Komaki H."/>
            <person name="Tamura T."/>
        </authorList>
    </citation>
    <scope>NUCLEOTIDE SEQUENCE [LARGE SCALE GENOMIC DNA]</scope>
    <source>
        <strain evidence="3 4">NBRC 15389</strain>
    </source>
</reference>
<dbReference type="Pfam" id="PF13424">
    <property type="entry name" value="TPR_12"/>
    <property type="match status" value="4"/>
</dbReference>
<evidence type="ECO:0000256" key="1">
    <source>
        <dbReference type="PROSITE-ProRule" id="PRU00339"/>
    </source>
</evidence>
<feature type="compositionally biased region" description="Pro residues" evidence="2">
    <location>
        <begin position="1"/>
        <end position="11"/>
    </location>
</feature>
<dbReference type="SUPFAM" id="SSF52540">
    <property type="entry name" value="P-loop containing nucleoside triphosphate hydrolases"/>
    <property type="match status" value="1"/>
</dbReference>
<dbReference type="Gene3D" id="3.40.50.300">
    <property type="entry name" value="P-loop containing nucleotide triphosphate hydrolases"/>
    <property type="match status" value="1"/>
</dbReference>
<feature type="repeat" description="TPR" evidence="1">
    <location>
        <begin position="658"/>
        <end position="691"/>
    </location>
</feature>
<proteinExistence type="predicted"/>
<dbReference type="InterPro" id="IPR027417">
    <property type="entry name" value="P-loop_NTPase"/>
</dbReference>